<dbReference type="InterPro" id="IPR026467">
    <property type="entry name" value="Ser/Gly_Cys_C_dom"/>
</dbReference>
<dbReference type="Proteomes" id="UP000185151">
    <property type="component" value="Unassembled WGS sequence"/>
</dbReference>
<feature type="region of interest" description="Disordered" evidence="1">
    <location>
        <begin position="482"/>
        <end position="514"/>
    </location>
</feature>
<feature type="compositionally biased region" description="Polar residues" evidence="1">
    <location>
        <begin position="1"/>
        <end position="13"/>
    </location>
</feature>
<feature type="region of interest" description="Disordered" evidence="1">
    <location>
        <begin position="155"/>
        <end position="182"/>
    </location>
</feature>
<accession>A0A1N6J587</accession>
<evidence type="ECO:0000256" key="2">
    <source>
        <dbReference type="SAM" id="Phobius"/>
    </source>
</evidence>
<dbReference type="EMBL" id="FSRU01000001">
    <property type="protein sequence ID" value="SIO39548.1"/>
    <property type="molecule type" value="Genomic_DNA"/>
</dbReference>
<feature type="transmembrane region" description="Helical" evidence="2">
    <location>
        <begin position="197"/>
        <end position="216"/>
    </location>
</feature>
<evidence type="ECO:0000313" key="3">
    <source>
        <dbReference type="EMBL" id="SIO39548.1"/>
    </source>
</evidence>
<gene>
    <name evidence="3" type="ORF">SAMN05444165_2808</name>
</gene>
<name>A0A1N6J587_9BURK</name>
<feature type="transmembrane region" description="Helical" evidence="2">
    <location>
        <begin position="228"/>
        <end position="246"/>
    </location>
</feature>
<keyword evidence="2" id="KW-0812">Transmembrane</keyword>
<keyword evidence="4" id="KW-1185">Reference proteome</keyword>
<dbReference type="NCBIfam" id="TIGR04222">
    <property type="entry name" value="near_uncomplex"/>
    <property type="match status" value="1"/>
</dbReference>
<feature type="compositionally biased region" description="Low complexity" evidence="1">
    <location>
        <begin position="485"/>
        <end position="507"/>
    </location>
</feature>
<dbReference type="OrthoDB" id="278697at2"/>
<proteinExistence type="predicted"/>
<evidence type="ECO:0000313" key="4">
    <source>
        <dbReference type="Proteomes" id="UP000185151"/>
    </source>
</evidence>
<dbReference type="AlphaFoldDB" id="A0A1N6J587"/>
<sequence>MVHPSPRQSSSERPVSAPDPLTVEQQALQRRLEAYSPDTPGVPMPYSRRLAEREGWSHAHAMAVIAEYKRFAYLAVSSGHVATPSKAIDAAWHLHLEYTREYWDVFCVEVLCAPLHHTPGNGAPDEAAAYARLYEQTLDSYRRAFGSEPPATIWPRPSTNRVQHETAPGNAPSHARGEEGLAQRLKRRRTALRPRRARFAWLAWLSGAVATCAYAQELNVLNYAGPQFLQFYLLLCAGVLLLIFAMQRITYHRHAWGICRHQPAPRELPPDEVAFLAGGAARMAHVATLALVESEAIRFTPIASRHPYVTVKDSFKGGRFVDECEWLRRRKDGRANYTTFRARLMMRETTLSRDLCAEGWLWAPHSMRKLRFAAHMLALLTLGTGCAKTIVGLNRDRPITFLVMAMVLFLAAYLLLTVRLPGLGGRGLTKAGRTALDAQRARYANREPGRDAPLWKLAFAGVVALQGTSWSIYANALEEPSPAISSSSQFDASTDSSSSSSSNCSSSGCGGCSN</sequence>
<keyword evidence="2" id="KW-1133">Transmembrane helix</keyword>
<feature type="region of interest" description="Disordered" evidence="1">
    <location>
        <begin position="1"/>
        <end position="21"/>
    </location>
</feature>
<reference evidence="3 4" key="1">
    <citation type="submission" date="2016-11" db="EMBL/GenBank/DDBJ databases">
        <authorList>
            <person name="Jaros S."/>
            <person name="Januszkiewicz K."/>
            <person name="Wedrychowicz H."/>
        </authorList>
    </citation>
    <scope>NUCLEOTIDE SEQUENCE [LARGE SCALE GENOMIC DNA]</scope>
    <source>
        <strain evidence="3 4">GAS95</strain>
    </source>
</reference>
<evidence type="ECO:0000256" key="1">
    <source>
        <dbReference type="SAM" id="MobiDB-lite"/>
    </source>
</evidence>
<feature type="transmembrane region" description="Helical" evidence="2">
    <location>
        <begin position="399"/>
        <end position="416"/>
    </location>
</feature>
<feature type="transmembrane region" description="Helical" evidence="2">
    <location>
        <begin position="372"/>
        <end position="393"/>
    </location>
</feature>
<organism evidence="3 4">
    <name type="scientific">Paraburkholderia phenazinium</name>
    <dbReference type="NCBI Taxonomy" id="60549"/>
    <lineage>
        <taxon>Bacteria</taxon>
        <taxon>Pseudomonadati</taxon>
        <taxon>Pseudomonadota</taxon>
        <taxon>Betaproteobacteria</taxon>
        <taxon>Burkholderiales</taxon>
        <taxon>Burkholderiaceae</taxon>
        <taxon>Paraburkholderia</taxon>
    </lineage>
</organism>
<keyword evidence="2" id="KW-0472">Membrane</keyword>
<protein>
    <submittedName>
        <fullName evidence="3">TIGR04222 domain-containing protein</fullName>
    </submittedName>
</protein>